<dbReference type="PROSITE" id="PS50005">
    <property type="entry name" value="TPR"/>
    <property type="match status" value="3"/>
</dbReference>
<organism evidence="7 8">
    <name type="scientific">Maylandia zebra</name>
    <name type="common">zebra mbuna</name>
    <dbReference type="NCBI Taxonomy" id="106582"/>
    <lineage>
        <taxon>Eukaryota</taxon>
        <taxon>Metazoa</taxon>
        <taxon>Chordata</taxon>
        <taxon>Craniata</taxon>
        <taxon>Vertebrata</taxon>
        <taxon>Euteleostomi</taxon>
        <taxon>Actinopterygii</taxon>
        <taxon>Neopterygii</taxon>
        <taxon>Teleostei</taxon>
        <taxon>Neoteleostei</taxon>
        <taxon>Acanthomorphata</taxon>
        <taxon>Ovalentaria</taxon>
        <taxon>Cichlomorphae</taxon>
        <taxon>Cichliformes</taxon>
        <taxon>Cichlidae</taxon>
        <taxon>African cichlids</taxon>
        <taxon>Pseudocrenilabrinae</taxon>
        <taxon>Haplochromini</taxon>
        <taxon>Maylandia</taxon>
        <taxon>Maylandia zebra complex</taxon>
    </lineage>
</organism>
<keyword evidence="3 6" id="KW-0802">TPR repeat</keyword>
<accession>A0A3P9B0X4</accession>
<dbReference type="Proteomes" id="UP000265160">
    <property type="component" value="Unplaced"/>
</dbReference>
<sequence>NTSTSTTSSALLSRLQQLQCHFTWDLDLDVDLETLSTRLQIDIDFHQRQHEGESCTYSLLAYVRHLKDQREEALSLLNQSEKTIRERYGDESEKRLIVTYGDMAWLKYHDGDFAQSQSYCQRIEDILVKYPTGSSGSLLPEVYGEQGWAYFKVSRSSISKAIDCFRKALEVQPHDTEWNAGYAVVLFCGEQVTTKQLRFALEINPNNAALQCMLAMKLVAYKKYEEADDLVKKALENDPDNPHILRHSGKYLLNQVSLQLWGDQLSSFNYQLAMCYKQKKIAEQCCGPFSNTEEGKWRRCCISHLEEAVEMKPSFVRVLAELALLYAEEGDLSRAEETFKHCLEKLPELKEKRVCLIIHQYYGDFLHYHIKNEAQAIAHYKEVSYVLYKLSVNTNSWDELKQIADRRLAKNWGDGEALALLGQVARAEGDRKRAAFFYEKALNCDKDNEEYLSALCELRLELQ</sequence>
<dbReference type="AlphaFoldDB" id="A0A3P9B0X4"/>
<dbReference type="Pfam" id="PF13181">
    <property type="entry name" value="TPR_8"/>
    <property type="match status" value="2"/>
</dbReference>
<evidence type="ECO:0000256" key="2">
    <source>
        <dbReference type="ARBA" id="ARBA00022737"/>
    </source>
</evidence>
<evidence type="ECO:0000313" key="8">
    <source>
        <dbReference type="Proteomes" id="UP000265160"/>
    </source>
</evidence>
<evidence type="ECO:0000256" key="5">
    <source>
        <dbReference type="ARBA" id="ARBA00038336"/>
    </source>
</evidence>
<dbReference type="InterPro" id="IPR019734">
    <property type="entry name" value="TPR_rpt"/>
</dbReference>
<feature type="repeat" description="TPR" evidence="6">
    <location>
        <begin position="316"/>
        <end position="349"/>
    </location>
</feature>
<dbReference type="Gene3D" id="1.25.40.10">
    <property type="entry name" value="Tetratricopeptide repeat domain"/>
    <property type="match status" value="4"/>
</dbReference>
<keyword evidence="2" id="KW-0677">Repeat</keyword>
<dbReference type="Ensembl" id="ENSMZET00005003662.1">
    <property type="protein sequence ID" value="ENSMZEP00005003529.1"/>
    <property type="gene ID" value="ENSMZEG00005002674.1"/>
</dbReference>
<evidence type="ECO:0000256" key="1">
    <source>
        <dbReference type="ARBA" id="ARBA00022588"/>
    </source>
</evidence>
<dbReference type="GO" id="GO:0005829">
    <property type="term" value="C:cytosol"/>
    <property type="evidence" value="ECO:0007669"/>
    <property type="project" value="TreeGrafter"/>
</dbReference>
<protein>
    <submittedName>
        <fullName evidence="7">Interferon-induced protein with tetratricopeptide repeats 5</fullName>
    </submittedName>
</protein>
<dbReference type="InterPro" id="IPR011990">
    <property type="entry name" value="TPR-like_helical_dom_sf"/>
</dbReference>
<reference evidence="7" key="2">
    <citation type="submission" date="2025-09" db="UniProtKB">
        <authorList>
            <consortium name="Ensembl"/>
        </authorList>
    </citation>
    <scope>IDENTIFICATION</scope>
</reference>
<reference evidence="7" key="1">
    <citation type="submission" date="2025-08" db="UniProtKB">
        <authorList>
            <consortium name="Ensembl"/>
        </authorList>
    </citation>
    <scope>IDENTIFICATION</scope>
</reference>
<dbReference type="GO" id="GO:0051607">
    <property type="term" value="P:defense response to virus"/>
    <property type="evidence" value="ECO:0007669"/>
    <property type="project" value="TreeGrafter"/>
</dbReference>
<keyword evidence="1" id="KW-0399">Innate immunity</keyword>
<keyword evidence="8" id="KW-1185">Reference proteome</keyword>
<dbReference type="GO" id="GO:0045087">
    <property type="term" value="P:innate immune response"/>
    <property type="evidence" value="ECO:0007669"/>
    <property type="project" value="UniProtKB-KW"/>
</dbReference>
<feature type="repeat" description="TPR" evidence="6">
    <location>
        <begin position="208"/>
        <end position="241"/>
    </location>
</feature>
<dbReference type="SUPFAM" id="SSF48452">
    <property type="entry name" value="TPR-like"/>
    <property type="match status" value="3"/>
</dbReference>
<dbReference type="SMART" id="SM00028">
    <property type="entry name" value="TPR"/>
    <property type="match status" value="5"/>
</dbReference>
<dbReference type="PANTHER" id="PTHR10271:SF29">
    <property type="entry name" value="INTERFERON-INDUCED PROTEIN WITH TETRATRICOPEPTIDE REPEATS-RELATED"/>
    <property type="match status" value="1"/>
</dbReference>
<dbReference type="GeneTree" id="ENSGT00950000182946"/>
<dbReference type="FunFam" id="1.25.40.10:FF:000036">
    <property type="entry name" value="interferon-induced protein with tetratricopeptide repeats 5"/>
    <property type="match status" value="1"/>
</dbReference>
<dbReference type="PANTHER" id="PTHR10271">
    <property type="entry name" value="INTERFERON-INDUCED PROTEIN WITH TETRATRICOPEPTIDE REPEATS"/>
    <property type="match status" value="1"/>
</dbReference>
<name>A0A3P9B0X4_9CICH</name>
<keyword evidence="4" id="KW-0391">Immunity</keyword>
<evidence type="ECO:0000256" key="6">
    <source>
        <dbReference type="PROSITE-ProRule" id="PRU00339"/>
    </source>
</evidence>
<proteinExistence type="inferred from homology"/>
<comment type="similarity">
    <text evidence="5">Belongs to the IFIT family.</text>
</comment>
<evidence type="ECO:0000256" key="4">
    <source>
        <dbReference type="ARBA" id="ARBA00022859"/>
    </source>
</evidence>
<evidence type="ECO:0000256" key="3">
    <source>
        <dbReference type="ARBA" id="ARBA00022803"/>
    </source>
</evidence>
<evidence type="ECO:0000313" key="7">
    <source>
        <dbReference type="Ensembl" id="ENSMZEP00005003529.1"/>
    </source>
</evidence>
<feature type="repeat" description="TPR" evidence="6">
    <location>
        <begin position="415"/>
        <end position="448"/>
    </location>
</feature>
<dbReference type="STRING" id="106582.ENSMZEP00005003529"/>